<dbReference type="WBParaSite" id="ALUE_0000970101-mRNA-1">
    <property type="protein sequence ID" value="ALUE_0000970101-mRNA-1"/>
    <property type="gene ID" value="ALUE_0000970101"/>
</dbReference>
<dbReference type="InterPro" id="IPR008349">
    <property type="entry name" value="MAPK_ERK1/2"/>
</dbReference>
<dbReference type="InterPro" id="IPR011009">
    <property type="entry name" value="Kinase-like_dom_sf"/>
</dbReference>
<keyword evidence="7 10" id="KW-0547">Nucleotide-binding</keyword>
<organism evidence="13 14">
    <name type="scientific">Ascaris lumbricoides</name>
    <name type="common">Giant roundworm</name>
    <dbReference type="NCBI Taxonomy" id="6252"/>
    <lineage>
        <taxon>Eukaryota</taxon>
        <taxon>Metazoa</taxon>
        <taxon>Ecdysozoa</taxon>
        <taxon>Nematoda</taxon>
        <taxon>Chromadorea</taxon>
        <taxon>Rhabditida</taxon>
        <taxon>Spirurina</taxon>
        <taxon>Ascaridomorpha</taxon>
        <taxon>Ascaridoidea</taxon>
        <taxon>Ascarididae</taxon>
        <taxon>Ascaris</taxon>
    </lineage>
</organism>
<dbReference type="PROSITE" id="PS00108">
    <property type="entry name" value="PROTEIN_KINASE_ST"/>
    <property type="match status" value="1"/>
</dbReference>
<dbReference type="PRINTS" id="PR01770">
    <property type="entry name" value="ERK1ERK2MAPK"/>
</dbReference>
<dbReference type="PROSITE" id="PS00107">
    <property type="entry name" value="PROTEIN_KINASE_ATP"/>
    <property type="match status" value="1"/>
</dbReference>
<evidence type="ECO:0000256" key="6">
    <source>
        <dbReference type="ARBA" id="ARBA00022679"/>
    </source>
</evidence>
<evidence type="ECO:0000256" key="4">
    <source>
        <dbReference type="ARBA" id="ARBA00022527"/>
    </source>
</evidence>
<feature type="binding site" evidence="10">
    <location>
        <position position="112"/>
    </location>
    <ligand>
        <name>ATP</name>
        <dbReference type="ChEBI" id="CHEBI:30616"/>
    </ligand>
</feature>
<evidence type="ECO:0000259" key="12">
    <source>
        <dbReference type="PROSITE" id="PS50011"/>
    </source>
</evidence>
<evidence type="ECO:0000256" key="7">
    <source>
        <dbReference type="ARBA" id="ARBA00022741"/>
    </source>
</evidence>
<dbReference type="InterPro" id="IPR000719">
    <property type="entry name" value="Prot_kinase_dom"/>
</dbReference>
<feature type="domain" description="Protein kinase" evidence="12">
    <location>
        <begin position="83"/>
        <end position="376"/>
    </location>
</feature>
<keyword evidence="13" id="KW-1185">Reference proteome</keyword>
<dbReference type="Proteomes" id="UP000036681">
    <property type="component" value="Unplaced"/>
</dbReference>
<evidence type="ECO:0000256" key="2">
    <source>
        <dbReference type="ARBA" id="ARBA00008832"/>
    </source>
</evidence>
<evidence type="ECO:0000256" key="11">
    <source>
        <dbReference type="RuleBase" id="RU000304"/>
    </source>
</evidence>
<dbReference type="GO" id="GO:0005524">
    <property type="term" value="F:ATP binding"/>
    <property type="evidence" value="ECO:0007669"/>
    <property type="project" value="UniProtKB-UniRule"/>
</dbReference>
<keyword evidence="8" id="KW-0418">Kinase</keyword>
<dbReference type="PANTHER" id="PTHR24055">
    <property type="entry name" value="MITOGEN-ACTIVATED PROTEIN KINASE"/>
    <property type="match status" value="1"/>
</dbReference>
<reference evidence="14" key="1">
    <citation type="submission" date="2017-02" db="UniProtKB">
        <authorList>
            <consortium name="WormBaseParasite"/>
        </authorList>
    </citation>
    <scope>IDENTIFICATION</scope>
</reference>
<evidence type="ECO:0000256" key="8">
    <source>
        <dbReference type="ARBA" id="ARBA00022777"/>
    </source>
</evidence>
<sequence>MIHGVDKCADFCALNLAALMLPECAQVEFLDLELHLVDGCCNASCRNEHSANQKNAKMMAEAKSGEITRVEVNGRSFELPLRYKSLSFVGEGSYGMVVSALDTETQQRVAIKRMTPFSHSISCQRTLREIRILSRMKHENVRSRMNHFRASFHKFSKEYIVQEFMQTDLHKVLRGLRGHHLSREHICFFLYQILRGLKYIHSANVVHRDLKPSNLLICDFGLARVIDPKQDHSGSLTEYVATRWYRAPEVMCSSKCYTKAIDVWSVGCILAEMFNNKPLFPARNYVDHLQLIFATIGSPTESDLKSVLNNSVSIASSNKFIEARSYLASMPHHEKQPWHQIYKDADAVALDLLDRMLTFDPTIRITVDEALAHSFLQEYFDPTDEACNVMFFFSFLFS</sequence>
<evidence type="ECO:0000256" key="5">
    <source>
        <dbReference type="ARBA" id="ARBA00022553"/>
    </source>
</evidence>
<evidence type="ECO:0000313" key="14">
    <source>
        <dbReference type="WBParaSite" id="ALUE_0000970101-mRNA-1"/>
    </source>
</evidence>
<protein>
    <recommendedName>
        <fullName evidence="3">mitogen-activated protein kinase</fullName>
        <ecNumber evidence="3">2.7.11.24</ecNumber>
    </recommendedName>
</protein>
<comment type="similarity">
    <text evidence="2">Belongs to the protein kinase superfamily. CMGC Ser/Thr protein kinase family. MAP kinase subfamily.</text>
</comment>
<evidence type="ECO:0000313" key="13">
    <source>
        <dbReference type="Proteomes" id="UP000036681"/>
    </source>
</evidence>
<accession>A0A0M3I0M5</accession>
<dbReference type="SUPFAM" id="SSF56112">
    <property type="entry name" value="Protein kinase-like (PK-like)"/>
    <property type="match status" value="1"/>
</dbReference>
<dbReference type="InterPro" id="IPR008271">
    <property type="entry name" value="Ser/Thr_kinase_AS"/>
</dbReference>
<dbReference type="InterPro" id="IPR050117">
    <property type="entry name" value="MAPK"/>
</dbReference>
<name>A0A0M3I0M5_ASCLU</name>
<dbReference type="SMART" id="SM00220">
    <property type="entry name" value="S_TKc"/>
    <property type="match status" value="1"/>
</dbReference>
<dbReference type="Gene3D" id="1.10.510.10">
    <property type="entry name" value="Transferase(Phosphotransferase) domain 1"/>
    <property type="match status" value="1"/>
</dbReference>
<keyword evidence="4 11" id="KW-0723">Serine/threonine-protein kinase</keyword>
<proteinExistence type="inferred from homology"/>
<dbReference type="AlphaFoldDB" id="A0A0M3I0M5"/>
<evidence type="ECO:0000256" key="1">
    <source>
        <dbReference type="ARBA" id="ARBA00001946"/>
    </source>
</evidence>
<dbReference type="FunFam" id="1.10.510.10:FF:000624">
    <property type="entry name" value="Mitogen-activated protein kinase"/>
    <property type="match status" value="1"/>
</dbReference>
<evidence type="ECO:0000256" key="3">
    <source>
        <dbReference type="ARBA" id="ARBA00012411"/>
    </source>
</evidence>
<evidence type="ECO:0000256" key="9">
    <source>
        <dbReference type="ARBA" id="ARBA00022840"/>
    </source>
</evidence>
<dbReference type="Pfam" id="PF00069">
    <property type="entry name" value="Pkinase"/>
    <property type="match status" value="1"/>
</dbReference>
<keyword evidence="5" id="KW-0597">Phosphoprotein</keyword>
<evidence type="ECO:0000256" key="10">
    <source>
        <dbReference type="PROSITE-ProRule" id="PRU10141"/>
    </source>
</evidence>
<keyword evidence="6" id="KW-0808">Transferase</keyword>
<comment type="cofactor">
    <cofactor evidence="1">
        <name>Mg(2+)</name>
        <dbReference type="ChEBI" id="CHEBI:18420"/>
    </cofactor>
</comment>
<dbReference type="EC" id="2.7.11.24" evidence="3"/>
<dbReference type="InterPro" id="IPR017441">
    <property type="entry name" value="Protein_kinase_ATP_BS"/>
</dbReference>
<dbReference type="PROSITE" id="PS50011">
    <property type="entry name" value="PROTEIN_KINASE_DOM"/>
    <property type="match status" value="1"/>
</dbReference>
<dbReference type="Gene3D" id="3.30.200.20">
    <property type="entry name" value="Phosphorylase Kinase, domain 1"/>
    <property type="match status" value="1"/>
</dbReference>
<dbReference type="GO" id="GO:0004707">
    <property type="term" value="F:MAP kinase activity"/>
    <property type="evidence" value="ECO:0007669"/>
    <property type="project" value="UniProtKB-EC"/>
</dbReference>
<keyword evidence="9 10" id="KW-0067">ATP-binding</keyword>